<evidence type="ECO:0000256" key="2">
    <source>
        <dbReference type="ARBA" id="ARBA00005594"/>
    </source>
</evidence>
<dbReference type="EC" id="6.1.1.19" evidence="4"/>
<dbReference type="InterPro" id="IPR005148">
    <property type="entry name" value="Arg-tRNA-synth_N"/>
</dbReference>
<keyword evidence="5" id="KW-0963">Cytoplasm</keyword>
<dbReference type="EMBL" id="UINC01002025">
    <property type="protein sequence ID" value="SUZ92025.1"/>
    <property type="molecule type" value="Genomic_DNA"/>
</dbReference>
<dbReference type="CDD" id="cd07956">
    <property type="entry name" value="Anticodon_Ia_Arg"/>
    <property type="match status" value="1"/>
</dbReference>
<dbReference type="GO" id="GO:0005737">
    <property type="term" value="C:cytoplasm"/>
    <property type="evidence" value="ECO:0007669"/>
    <property type="project" value="UniProtKB-SubCell"/>
</dbReference>
<dbReference type="FunFam" id="1.10.730.10:FF:000006">
    <property type="entry name" value="Arginyl-tRNA synthetase 2, mitochondrial"/>
    <property type="match status" value="1"/>
</dbReference>
<evidence type="ECO:0000256" key="7">
    <source>
        <dbReference type="ARBA" id="ARBA00022741"/>
    </source>
</evidence>
<dbReference type="AlphaFoldDB" id="A0A381RJM0"/>
<evidence type="ECO:0000259" key="12">
    <source>
        <dbReference type="SMART" id="SM00836"/>
    </source>
</evidence>
<dbReference type="SMART" id="SM00836">
    <property type="entry name" value="DALR_1"/>
    <property type="match status" value="1"/>
</dbReference>
<evidence type="ECO:0000256" key="8">
    <source>
        <dbReference type="ARBA" id="ARBA00022840"/>
    </source>
</evidence>
<keyword evidence="9" id="KW-0648">Protein biosynthesis</keyword>
<sequence length="580" mass="63039">MRVLADAVGPALGEVLSGMGIADEVWTGLLGPATVEEHGDLALPCHRLAGTLHRSPNDIADDIAAALGPMLSGTAGVSAVSGFVNMRADPSWLAAQVMALLPDDRLGIAVEQARIVAVDYSAPNVAKEMHVGHLRSTVIGDAIVRMLGHKGHTVYRENHVGDWGTPFGMLIEHLLDLGETNAAEELSVGDLDAFYKQARAKFNSDETFVARSRNRVVLLQGGDEETLRLWRVLVDESMRYFNEVYGMLGVLLTDDDIMGESNYHHLLPVVVERLQASGVLEDSEGAKVVYPPGGWLNREGEPMPVIIEKADGGYNYATTDLACIIDRVERLDCDDLLYVVGSPQIQHFEMVFQVAEQAGFMGEAHNAVHVNFGSVLDSDGKILKSREGEVIKLVDLLREATSRAEQAIAEKNPELQGAQREAVARMIGIGAVKYADLSTERSKDYVFEWDRMLAFEGNTAPYLQYAHARICSIFRRSGIERSSARDASITPAQPEEALLARRLVNFAAVTDATLASYSPHTLCTYLHSLASSFASFYEVCPVIAAGDDATRDSRLALCDLTARTISTGLGLLGIESPEQM</sequence>
<dbReference type="PANTHER" id="PTHR11956:SF5">
    <property type="entry name" value="ARGININE--TRNA LIGASE, CYTOPLASMIC"/>
    <property type="match status" value="1"/>
</dbReference>
<keyword evidence="8" id="KW-0067">ATP-binding</keyword>
<dbReference type="NCBIfam" id="TIGR00456">
    <property type="entry name" value="argS"/>
    <property type="match status" value="1"/>
</dbReference>
<evidence type="ECO:0000256" key="10">
    <source>
        <dbReference type="ARBA" id="ARBA00023146"/>
    </source>
</evidence>
<keyword evidence="6" id="KW-0436">Ligase</keyword>
<comment type="subunit">
    <text evidence="3">Monomer.</text>
</comment>
<dbReference type="HAMAP" id="MF_00123">
    <property type="entry name" value="Arg_tRNA_synth"/>
    <property type="match status" value="1"/>
</dbReference>
<dbReference type="Pfam" id="PF03485">
    <property type="entry name" value="Arg_tRNA_synt_N"/>
    <property type="match status" value="1"/>
</dbReference>
<evidence type="ECO:0000256" key="4">
    <source>
        <dbReference type="ARBA" id="ARBA00012837"/>
    </source>
</evidence>
<dbReference type="SUPFAM" id="SSF55190">
    <property type="entry name" value="Arginyl-tRNA synthetase (ArgRS), N-terminal 'additional' domain"/>
    <property type="match status" value="1"/>
</dbReference>
<evidence type="ECO:0000256" key="5">
    <source>
        <dbReference type="ARBA" id="ARBA00022490"/>
    </source>
</evidence>
<evidence type="ECO:0000256" key="11">
    <source>
        <dbReference type="ARBA" id="ARBA00049339"/>
    </source>
</evidence>
<keyword evidence="7" id="KW-0547">Nucleotide-binding</keyword>
<dbReference type="SUPFAM" id="SSF47323">
    <property type="entry name" value="Anticodon-binding domain of a subclass of class I aminoacyl-tRNA synthetases"/>
    <property type="match status" value="1"/>
</dbReference>
<dbReference type="GO" id="GO:0004814">
    <property type="term" value="F:arginine-tRNA ligase activity"/>
    <property type="evidence" value="ECO:0007669"/>
    <property type="project" value="UniProtKB-EC"/>
</dbReference>
<dbReference type="InterPro" id="IPR035684">
    <property type="entry name" value="ArgRS_core"/>
</dbReference>
<dbReference type="InterPro" id="IPR036695">
    <property type="entry name" value="Arg-tRNA-synth_N_sf"/>
</dbReference>
<dbReference type="Gene3D" id="3.40.50.620">
    <property type="entry name" value="HUPs"/>
    <property type="match status" value="1"/>
</dbReference>
<dbReference type="InterPro" id="IPR001412">
    <property type="entry name" value="aa-tRNA-synth_I_CS"/>
</dbReference>
<evidence type="ECO:0000256" key="3">
    <source>
        <dbReference type="ARBA" id="ARBA00011245"/>
    </source>
</evidence>
<dbReference type="Gene3D" id="1.10.730.10">
    <property type="entry name" value="Isoleucyl-tRNA Synthetase, Domain 1"/>
    <property type="match status" value="1"/>
</dbReference>
<dbReference type="PANTHER" id="PTHR11956">
    <property type="entry name" value="ARGINYL-TRNA SYNTHETASE"/>
    <property type="match status" value="1"/>
</dbReference>
<comment type="catalytic activity">
    <reaction evidence="11">
        <text>tRNA(Arg) + L-arginine + ATP = L-arginyl-tRNA(Arg) + AMP + diphosphate</text>
        <dbReference type="Rhea" id="RHEA:20301"/>
        <dbReference type="Rhea" id="RHEA-COMP:9658"/>
        <dbReference type="Rhea" id="RHEA-COMP:9673"/>
        <dbReference type="ChEBI" id="CHEBI:30616"/>
        <dbReference type="ChEBI" id="CHEBI:32682"/>
        <dbReference type="ChEBI" id="CHEBI:33019"/>
        <dbReference type="ChEBI" id="CHEBI:78442"/>
        <dbReference type="ChEBI" id="CHEBI:78513"/>
        <dbReference type="ChEBI" id="CHEBI:456215"/>
        <dbReference type="EC" id="6.1.1.19"/>
    </reaction>
</comment>
<evidence type="ECO:0000256" key="6">
    <source>
        <dbReference type="ARBA" id="ARBA00022598"/>
    </source>
</evidence>
<dbReference type="SMART" id="SM01016">
    <property type="entry name" value="Arg_tRNA_synt_N"/>
    <property type="match status" value="1"/>
</dbReference>
<dbReference type="InterPro" id="IPR014729">
    <property type="entry name" value="Rossmann-like_a/b/a_fold"/>
</dbReference>
<name>A0A381RJM0_9ZZZZ</name>
<dbReference type="InterPro" id="IPR009080">
    <property type="entry name" value="tRNAsynth_Ia_anticodon-bd"/>
</dbReference>
<keyword evidence="10" id="KW-0030">Aminoacyl-tRNA synthetase</keyword>
<dbReference type="InterPro" id="IPR001278">
    <property type="entry name" value="Arg-tRNA-ligase"/>
</dbReference>
<comment type="subcellular location">
    <subcellularLocation>
        <location evidence="1">Cytoplasm</location>
    </subcellularLocation>
</comment>
<evidence type="ECO:0000256" key="9">
    <source>
        <dbReference type="ARBA" id="ARBA00022917"/>
    </source>
</evidence>
<comment type="similarity">
    <text evidence="2">Belongs to the class-I aminoacyl-tRNA synthetase family.</text>
</comment>
<protein>
    <recommendedName>
        <fullName evidence="4">arginine--tRNA ligase</fullName>
        <ecNumber evidence="4">6.1.1.19</ecNumber>
    </recommendedName>
</protein>
<dbReference type="PRINTS" id="PR01038">
    <property type="entry name" value="TRNASYNTHARG"/>
</dbReference>
<feature type="domain" description="DALR anticodon binding" evidence="12">
    <location>
        <begin position="463"/>
        <end position="580"/>
    </location>
</feature>
<evidence type="ECO:0000256" key="1">
    <source>
        <dbReference type="ARBA" id="ARBA00004496"/>
    </source>
</evidence>
<dbReference type="GO" id="GO:0006420">
    <property type="term" value="P:arginyl-tRNA aminoacylation"/>
    <property type="evidence" value="ECO:0007669"/>
    <property type="project" value="InterPro"/>
</dbReference>
<evidence type="ECO:0000259" key="13">
    <source>
        <dbReference type="SMART" id="SM01016"/>
    </source>
</evidence>
<accession>A0A381RJM0</accession>
<dbReference type="Pfam" id="PF05746">
    <property type="entry name" value="DALR_1"/>
    <property type="match status" value="1"/>
</dbReference>
<gene>
    <name evidence="14" type="ORF">METZ01_LOCUS44879</name>
</gene>
<dbReference type="Pfam" id="PF00750">
    <property type="entry name" value="tRNA-synt_1d"/>
    <property type="match status" value="1"/>
</dbReference>
<reference evidence="14" key="1">
    <citation type="submission" date="2018-05" db="EMBL/GenBank/DDBJ databases">
        <authorList>
            <person name="Lanie J.A."/>
            <person name="Ng W.-L."/>
            <person name="Kazmierczak K.M."/>
            <person name="Andrzejewski T.M."/>
            <person name="Davidsen T.M."/>
            <person name="Wayne K.J."/>
            <person name="Tettelin H."/>
            <person name="Glass J.I."/>
            <person name="Rusch D."/>
            <person name="Podicherti R."/>
            <person name="Tsui H.-C.T."/>
            <person name="Winkler M.E."/>
        </authorList>
    </citation>
    <scope>NUCLEOTIDE SEQUENCE</scope>
</reference>
<dbReference type="CDD" id="cd00671">
    <property type="entry name" value="ArgRS_core"/>
    <property type="match status" value="1"/>
</dbReference>
<dbReference type="InterPro" id="IPR008909">
    <property type="entry name" value="DALR_anticod-bd"/>
</dbReference>
<feature type="domain" description="Arginyl tRNA synthetase N-terminal" evidence="13">
    <location>
        <begin position="2"/>
        <end position="88"/>
    </location>
</feature>
<dbReference type="Gene3D" id="3.30.1360.70">
    <property type="entry name" value="Arginyl tRNA synthetase N-terminal domain"/>
    <property type="match status" value="1"/>
</dbReference>
<dbReference type="PROSITE" id="PS00178">
    <property type="entry name" value="AA_TRNA_LIGASE_I"/>
    <property type="match status" value="1"/>
</dbReference>
<organism evidence="14">
    <name type="scientific">marine metagenome</name>
    <dbReference type="NCBI Taxonomy" id="408172"/>
    <lineage>
        <taxon>unclassified sequences</taxon>
        <taxon>metagenomes</taxon>
        <taxon>ecological metagenomes</taxon>
    </lineage>
</organism>
<dbReference type="SUPFAM" id="SSF52374">
    <property type="entry name" value="Nucleotidylyl transferase"/>
    <property type="match status" value="1"/>
</dbReference>
<proteinExistence type="inferred from homology"/>
<dbReference type="FunFam" id="3.40.50.620:FF:000116">
    <property type="entry name" value="Arginine--tRNA ligase"/>
    <property type="match status" value="1"/>
</dbReference>
<evidence type="ECO:0000313" key="14">
    <source>
        <dbReference type="EMBL" id="SUZ92025.1"/>
    </source>
</evidence>
<dbReference type="GO" id="GO:0005524">
    <property type="term" value="F:ATP binding"/>
    <property type="evidence" value="ECO:0007669"/>
    <property type="project" value="UniProtKB-KW"/>
</dbReference>